<dbReference type="SUPFAM" id="SSF54593">
    <property type="entry name" value="Glyoxalase/Bleomycin resistance protein/Dihydroxybiphenyl dioxygenase"/>
    <property type="match status" value="1"/>
</dbReference>
<dbReference type="InterPro" id="IPR004360">
    <property type="entry name" value="Glyas_Fos-R_dOase_dom"/>
</dbReference>
<evidence type="ECO:0000313" key="3">
    <source>
        <dbReference type="EMBL" id="TDD59621.1"/>
    </source>
</evidence>
<reference evidence="3 4" key="1">
    <citation type="submission" date="2019-03" db="EMBL/GenBank/DDBJ databases">
        <title>Draft genome sequences of novel Actinobacteria.</title>
        <authorList>
            <person name="Sahin N."/>
            <person name="Ay H."/>
            <person name="Saygin H."/>
        </authorList>
    </citation>
    <scope>NUCLEOTIDE SEQUENCE [LARGE SCALE GENOMIC DNA]</scope>
    <source>
        <strain evidence="3 4">JCM 13523</strain>
    </source>
</reference>
<dbReference type="AlphaFoldDB" id="A0A4R4ZLD2"/>
<comment type="caution">
    <text evidence="3">The sequence shown here is derived from an EMBL/GenBank/DDBJ whole genome shotgun (WGS) entry which is preliminary data.</text>
</comment>
<feature type="region of interest" description="Disordered" evidence="1">
    <location>
        <begin position="100"/>
        <end position="129"/>
    </location>
</feature>
<organism evidence="3 4">
    <name type="scientific">Kribbella antibiotica</name>
    <dbReference type="NCBI Taxonomy" id="190195"/>
    <lineage>
        <taxon>Bacteria</taxon>
        <taxon>Bacillati</taxon>
        <taxon>Actinomycetota</taxon>
        <taxon>Actinomycetes</taxon>
        <taxon>Propionibacteriales</taxon>
        <taxon>Kribbellaceae</taxon>
        <taxon>Kribbella</taxon>
    </lineage>
</organism>
<evidence type="ECO:0000313" key="4">
    <source>
        <dbReference type="Proteomes" id="UP000295124"/>
    </source>
</evidence>
<evidence type="ECO:0000259" key="2">
    <source>
        <dbReference type="PROSITE" id="PS51819"/>
    </source>
</evidence>
<dbReference type="Proteomes" id="UP000295124">
    <property type="component" value="Unassembled WGS sequence"/>
</dbReference>
<dbReference type="Pfam" id="PF00903">
    <property type="entry name" value="Glyoxalase"/>
    <property type="match status" value="1"/>
</dbReference>
<feature type="domain" description="VOC" evidence="2">
    <location>
        <begin position="6"/>
        <end position="143"/>
    </location>
</feature>
<keyword evidence="4" id="KW-1185">Reference proteome</keyword>
<dbReference type="InterPro" id="IPR037523">
    <property type="entry name" value="VOC_core"/>
</dbReference>
<sequence>MSTDLKLEAVVVPVADVDRAKVFYGGLGWRLDADFAFDNGFRIVQFTPPGSPASVQFGTAVTTAAAGSAQGLYLVVDDIAAARDELSALGVEISEVFHPGAPGAQFEPGSANRAEGRDENGGSYGSFATFQDPDGNTWLLQEVTTRLPGRVTEATYESANDLAQALQRAAAAHGEHEKRHGGEYDEQWPAWYAEYMVADRTGQELPE</sequence>
<protein>
    <submittedName>
        <fullName evidence="3">Glyoxalase</fullName>
    </submittedName>
</protein>
<dbReference type="PROSITE" id="PS51819">
    <property type="entry name" value="VOC"/>
    <property type="match status" value="1"/>
</dbReference>
<dbReference type="RefSeq" id="WP_132167739.1">
    <property type="nucleotide sequence ID" value="NZ_SMKX01000033.1"/>
</dbReference>
<accession>A0A4R4ZLD2</accession>
<proteinExistence type="predicted"/>
<dbReference type="Gene3D" id="3.10.180.10">
    <property type="entry name" value="2,3-Dihydroxybiphenyl 1,2-Dioxygenase, domain 1"/>
    <property type="match status" value="1"/>
</dbReference>
<name>A0A4R4ZLD2_9ACTN</name>
<gene>
    <name evidence="3" type="ORF">E1263_14115</name>
</gene>
<dbReference type="InterPro" id="IPR029068">
    <property type="entry name" value="Glyas_Bleomycin-R_OHBP_Dase"/>
</dbReference>
<evidence type="ECO:0000256" key="1">
    <source>
        <dbReference type="SAM" id="MobiDB-lite"/>
    </source>
</evidence>
<dbReference type="EMBL" id="SMKX01000033">
    <property type="protein sequence ID" value="TDD59621.1"/>
    <property type="molecule type" value="Genomic_DNA"/>
</dbReference>
<dbReference type="OrthoDB" id="485032at2"/>